<name>A0A6A5WTY8_9PLEO</name>
<organism evidence="1 2">
    <name type="scientific">Amniculicola lignicola CBS 123094</name>
    <dbReference type="NCBI Taxonomy" id="1392246"/>
    <lineage>
        <taxon>Eukaryota</taxon>
        <taxon>Fungi</taxon>
        <taxon>Dikarya</taxon>
        <taxon>Ascomycota</taxon>
        <taxon>Pezizomycotina</taxon>
        <taxon>Dothideomycetes</taxon>
        <taxon>Pleosporomycetidae</taxon>
        <taxon>Pleosporales</taxon>
        <taxon>Amniculicolaceae</taxon>
        <taxon>Amniculicola</taxon>
    </lineage>
</organism>
<dbReference type="EMBL" id="ML977571">
    <property type="protein sequence ID" value="KAF2003671.1"/>
    <property type="molecule type" value="Genomic_DNA"/>
</dbReference>
<dbReference type="Proteomes" id="UP000799779">
    <property type="component" value="Unassembled WGS sequence"/>
</dbReference>
<dbReference type="AlphaFoldDB" id="A0A6A5WTY8"/>
<sequence length="241" mass="27493">MITVTATYSKNHVHISKILNSNGQFPISESHRVQATRRRTQKLELPNRSQFASVGNELLLRRVIFPVQICKHIWKITRGVDRQICGVGETRKSTRQEFAELSQECSRFVCDARRRDMAETVRSMTGSERSDAAALPREAVPIWKRCRASPCSFNANGWRLATCNDGRLGVDGADQGEDSQRVAHRRFSFASTQQQTCSRGLAACSFWRAVSTSKNNLERWCYPPWTIGLNEWSKRERDVSK</sequence>
<protein>
    <submittedName>
        <fullName evidence="1">Uncharacterized protein</fullName>
    </submittedName>
</protein>
<reference evidence="1" key="1">
    <citation type="journal article" date="2020" name="Stud. Mycol.">
        <title>101 Dothideomycetes genomes: a test case for predicting lifestyles and emergence of pathogens.</title>
        <authorList>
            <person name="Haridas S."/>
            <person name="Albert R."/>
            <person name="Binder M."/>
            <person name="Bloem J."/>
            <person name="Labutti K."/>
            <person name="Salamov A."/>
            <person name="Andreopoulos B."/>
            <person name="Baker S."/>
            <person name="Barry K."/>
            <person name="Bills G."/>
            <person name="Bluhm B."/>
            <person name="Cannon C."/>
            <person name="Castanera R."/>
            <person name="Culley D."/>
            <person name="Daum C."/>
            <person name="Ezra D."/>
            <person name="Gonzalez J."/>
            <person name="Henrissat B."/>
            <person name="Kuo A."/>
            <person name="Liang C."/>
            <person name="Lipzen A."/>
            <person name="Lutzoni F."/>
            <person name="Magnuson J."/>
            <person name="Mondo S."/>
            <person name="Nolan M."/>
            <person name="Ohm R."/>
            <person name="Pangilinan J."/>
            <person name="Park H.-J."/>
            <person name="Ramirez L."/>
            <person name="Alfaro M."/>
            <person name="Sun H."/>
            <person name="Tritt A."/>
            <person name="Yoshinaga Y."/>
            <person name="Zwiers L.-H."/>
            <person name="Turgeon B."/>
            <person name="Goodwin S."/>
            <person name="Spatafora J."/>
            <person name="Crous P."/>
            <person name="Grigoriev I."/>
        </authorList>
    </citation>
    <scope>NUCLEOTIDE SEQUENCE</scope>
    <source>
        <strain evidence="1">CBS 123094</strain>
    </source>
</reference>
<proteinExistence type="predicted"/>
<accession>A0A6A5WTY8</accession>
<evidence type="ECO:0000313" key="2">
    <source>
        <dbReference type="Proteomes" id="UP000799779"/>
    </source>
</evidence>
<gene>
    <name evidence="1" type="ORF">P154DRAFT_617574</name>
</gene>
<evidence type="ECO:0000313" key="1">
    <source>
        <dbReference type="EMBL" id="KAF2003671.1"/>
    </source>
</evidence>
<keyword evidence="2" id="KW-1185">Reference proteome</keyword>